<evidence type="ECO:0000313" key="1">
    <source>
        <dbReference type="EMBL" id="NYI66876.1"/>
    </source>
</evidence>
<keyword evidence="2" id="KW-1185">Reference proteome</keyword>
<name>A0A7Z0ACQ4_9MICO</name>
<dbReference type="Proteomes" id="UP000539111">
    <property type="component" value="Unassembled WGS sequence"/>
</dbReference>
<organism evidence="1 2">
    <name type="scientific">Spelaeicoccus albus</name>
    <dbReference type="NCBI Taxonomy" id="1280376"/>
    <lineage>
        <taxon>Bacteria</taxon>
        <taxon>Bacillati</taxon>
        <taxon>Actinomycetota</taxon>
        <taxon>Actinomycetes</taxon>
        <taxon>Micrococcales</taxon>
        <taxon>Brevibacteriaceae</taxon>
        <taxon>Spelaeicoccus</taxon>
    </lineage>
</organism>
<protein>
    <submittedName>
        <fullName evidence="1">Uncharacterized protein</fullName>
    </submittedName>
</protein>
<dbReference type="RefSeq" id="WP_179426509.1">
    <property type="nucleotide sequence ID" value="NZ_JACBZP010000001.1"/>
</dbReference>
<proteinExistence type="predicted"/>
<reference evidence="1 2" key="1">
    <citation type="submission" date="2020-07" db="EMBL/GenBank/DDBJ databases">
        <title>Sequencing the genomes of 1000 actinobacteria strains.</title>
        <authorList>
            <person name="Klenk H.-P."/>
        </authorList>
    </citation>
    <scope>NUCLEOTIDE SEQUENCE [LARGE SCALE GENOMIC DNA]</scope>
    <source>
        <strain evidence="1 2">DSM 26341</strain>
    </source>
</reference>
<accession>A0A7Z0ACQ4</accession>
<dbReference type="EMBL" id="JACBZP010000001">
    <property type="protein sequence ID" value="NYI66876.1"/>
    <property type="molecule type" value="Genomic_DNA"/>
</dbReference>
<dbReference type="AlphaFoldDB" id="A0A7Z0ACQ4"/>
<evidence type="ECO:0000313" key="2">
    <source>
        <dbReference type="Proteomes" id="UP000539111"/>
    </source>
</evidence>
<sequence length="111" mass="11765">MANILMDDDTVTVSLSALEKVEALHGDVSVARSAIVGIHEVPDGLAEVHGVRLPGTGLPGMILVGTFREPDRRTFAVCHGANPAVVFDLKGEHFDRLVVTVDNPEALVGLE</sequence>
<comment type="caution">
    <text evidence="1">The sequence shown here is derived from an EMBL/GenBank/DDBJ whole genome shotgun (WGS) entry which is preliminary data.</text>
</comment>
<gene>
    <name evidence="1" type="ORF">BJY26_001182</name>
</gene>